<dbReference type="FunFam" id="3.40.50.2300:FF:000014">
    <property type="entry name" value="PTS system fructose-like transporter subunit IIB"/>
    <property type="match status" value="1"/>
</dbReference>
<evidence type="ECO:0000256" key="4">
    <source>
        <dbReference type="ARBA" id="ARBA00022553"/>
    </source>
</evidence>
<keyword evidence="9" id="KW-0418">Kinase</keyword>
<dbReference type="AlphaFoldDB" id="A0A975LAD9"/>
<dbReference type="GO" id="GO:0009401">
    <property type="term" value="P:phosphoenolpyruvate-dependent sugar phosphotransferase system"/>
    <property type="evidence" value="ECO:0007669"/>
    <property type="project" value="UniProtKB-KW"/>
</dbReference>
<dbReference type="GO" id="GO:0022877">
    <property type="term" value="F:protein-N(PI)-phosphohistidine-fructose phosphotransferase system transporter activity"/>
    <property type="evidence" value="ECO:0007669"/>
    <property type="project" value="InterPro"/>
</dbReference>
<dbReference type="PROSITE" id="PS51104">
    <property type="entry name" value="PTS_EIIC_TYPE_2"/>
    <property type="match status" value="1"/>
</dbReference>
<feature type="transmembrane region" description="Helical" evidence="13">
    <location>
        <begin position="475"/>
        <end position="495"/>
    </location>
</feature>
<dbReference type="SUPFAM" id="SSF52794">
    <property type="entry name" value="PTS system IIB component-like"/>
    <property type="match status" value="1"/>
</dbReference>
<evidence type="ECO:0000256" key="5">
    <source>
        <dbReference type="ARBA" id="ARBA00022597"/>
    </source>
</evidence>
<feature type="transmembrane region" description="Helical" evidence="13">
    <location>
        <begin position="211"/>
        <end position="238"/>
    </location>
</feature>
<evidence type="ECO:0000256" key="9">
    <source>
        <dbReference type="ARBA" id="ARBA00022777"/>
    </source>
</evidence>
<evidence type="ECO:0000259" key="15">
    <source>
        <dbReference type="PROSITE" id="PS51104"/>
    </source>
</evidence>
<evidence type="ECO:0000259" key="14">
    <source>
        <dbReference type="PROSITE" id="PS51099"/>
    </source>
</evidence>
<dbReference type="Proteomes" id="UP000682416">
    <property type="component" value="Chromosome"/>
</dbReference>
<dbReference type="NCBIfam" id="TIGR01427">
    <property type="entry name" value="PTS_IIC_fructo"/>
    <property type="match status" value="1"/>
</dbReference>
<dbReference type="NCBIfam" id="TIGR00829">
    <property type="entry name" value="FRU"/>
    <property type="match status" value="1"/>
</dbReference>
<reference evidence="16" key="1">
    <citation type="submission" date="2021-05" db="EMBL/GenBank/DDBJ databases">
        <authorList>
            <person name="Kaiqin L."/>
            <person name="Jian G."/>
        </authorList>
    </citation>
    <scope>NUCLEOTIDE SEQUENCE</scope>
    <source>
        <strain evidence="16">HDS5</strain>
    </source>
</reference>
<dbReference type="CDD" id="cd05569">
    <property type="entry name" value="PTS_IIB_fructose"/>
    <property type="match status" value="1"/>
</dbReference>
<dbReference type="Gene3D" id="3.40.50.2300">
    <property type="match status" value="1"/>
</dbReference>
<evidence type="ECO:0000256" key="2">
    <source>
        <dbReference type="ARBA" id="ARBA00022448"/>
    </source>
</evidence>
<dbReference type="InterPro" id="IPR006327">
    <property type="entry name" value="PTS_IIC_fruc"/>
</dbReference>
<dbReference type="InterPro" id="IPR036095">
    <property type="entry name" value="PTS_EIIB-like_sf"/>
</dbReference>
<dbReference type="EMBL" id="CP074402">
    <property type="protein sequence ID" value="QVJ02424.1"/>
    <property type="molecule type" value="Genomic_DNA"/>
</dbReference>
<evidence type="ECO:0000256" key="10">
    <source>
        <dbReference type="ARBA" id="ARBA00022989"/>
    </source>
</evidence>
<keyword evidence="4" id="KW-0597">Phosphoprotein</keyword>
<keyword evidence="6" id="KW-0808">Transferase</keyword>
<dbReference type="GO" id="GO:0005351">
    <property type="term" value="F:carbohydrate:proton symporter activity"/>
    <property type="evidence" value="ECO:0007669"/>
    <property type="project" value="InterPro"/>
</dbReference>
<evidence type="ECO:0000256" key="11">
    <source>
        <dbReference type="ARBA" id="ARBA00023136"/>
    </source>
</evidence>
<dbReference type="Pfam" id="PF02302">
    <property type="entry name" value="PTS_IIB"/>
    <property type="match status" value="1"/>
</dbReference>
<dbReference type="InterPro" id="IPR003501">
    <property type="entry name" value="PTS_EIIB_2/3"/>
</dbReference>
<gene>
    <name evidence="16" type="ORF">KGD82_07810</name>
</gene>
<evidence type="ECO:0000313" key="16">
    <source>
        <dbReference type="EMBL" id="QVJ02424.1"/>
    </source>
</evidence>
<dbReference type="InterPro" id="IPR013014">
    <property type="entry name" value="PTS_EIIC_2"/>
</dbReference>
<protein>
    <submittedName>
        <fullName evidence="16">Fructose-specific PTS transporter subunit EIIC</fullName>
    </submittedName>
</protein>
<keyword evidence="3" id="KW-1003">Cell membrane</keyword>
<dbReference type="GO" id="GO:0016301">
    <property type="term" value="F:kinase activity"/>
    <property type="evidence" value="ECO:0007669"/>
    <property type="project" value="UniProtKB-KW"/>
</dbReference>
<name>A0A975LAD9_9ACTN</name>
<feature type="transmembrane region" description="Helical" evidence="13">
    <location>
        <begin position="290"/>
        <end position="312"/>
    </location>
</feature>
<feature type="region of interest" description="Disordered" evidence="12">
    <location>
        <begin position="97"/>
        <end position="154"/>
    </location>
</feature>
<feature type="compositionally biased region" description="Low complexity" evidence="12">
    <location>
        <begin position="97"/>
        <end position="141"/>
    </location>
</feature>
<dbReference type="PANTHER" id="PTHR30505:SF0">
    <property type="entry name" value="FRUCTOSE-LIKE PTS SYSTEM EIIBC COMPONENT-RELATED"/>
    <property type="match status" value="1"/>
</dbReference>
<feature type="domain" description="PTS EIIB type-2" evidence="14">
    <location>
        <begin position="1"/>
        <end position="98"/>
    </location>
</feature>
<keyword evidence="2" id="KW-0813">Transport</keyword>
<evidence type="ECO:0000256" key="1">
    <source>
        <dbReference type="ARBA" id="ARBA00004429"/>
    </source>
</evidence>
<feature type="transmembrane region" description="Helical" evidence="13">
    <location>
        <begin position="436"/>
        <end position="455"/>
    </location>
</feature>
<dbReference type="Pfam" id="PF02378">
    <property type="entry name" value="PTS_EIIC"/>
    <property type="match status" value="1"/>
</dbReference>
<feature type="transmembrane region" description="Helical" evidence="13">
    <location>
        <begin position="259"/>
        <end position="278"/>
    </location>
</feature>
<dbReference type="GO" id="GO:0090563">
    <property type="term" value="F:protein-phosphocysteine-sugar phosphotransferase activity"/>
    <property type="evidence" value="ECO:0007669"/>
    <property type="project" value="TreeGrafter"/>
</dbReference>
<dbReference type="PANTHER" id="PTHR30505">
    <property type="entry name" value="FRUCTOSE-LIKE PERMEASE"/>
    <property type="match status" value="1"/>
</dbReference>
<dbReference type="InterPro" id="IPR013011">
    <property type="entry name" value="PTS_EIIB_2"/>
</dbReference>
<sequence length="514" mass="50986">MKIVAVTSCPTGIAHTYMAAEALEQAGRDAGHDVSVETQGSAGTSALADEQIAAADAVIFAADVGVRGRERFDGKPRVETTVKQAVKDAAGLVQQAVEAAEQQRAEPAPGRVGASASAKAGTAAGAAGADPGTTAPTAPDDGVPRPETKVTGGGSFGSNLKQWLMTGVSYIIPFVAAGGLLMALSFALGGYDITDAPPVTEHFDALSLTSWAALANQAGALSMDFLVPVLAGFIAYAMADRAALAPGFVGGAVAVEVEAGFLGGLLAGLLAGAVVAALRRVPVPRAVAGVMPVLVLPLVGVVVVGTLMFVVVGEPIAVAMQAITDWLNGLSGANAILLGGIVGAMMAVDMGGPVNKVAYTFAVGGLTTGSETAFAIMAAAMAAGMTPPIALALATKIRRDLFSPAEHSSARPAWLLGASFITEGVIPFAAVDPLRVIPSIVLGSATAGALAIGFGSTLMAPHGGVFVLPLVGGPLLYLVAILIGIAVSTSAVLLAKSIGRRQPTSAGATATAAA</sequence>
<comment type="subcellular location">
    <subcellularLocation>
        <location evidence="1">Cell inner membrane</location>
        <topology evidence="1">Multi-pass membrane protein</topology>
    </subcellularLocation>
</comment>
<keyword evidence="11 13" id="KW-0472">Membrane</keyword>
<evidence type="ECO:0000256" key="13">
    <source>
        <dbReference type="SAM" id="Phobius"/>
    </source>
</evidence>
<feature type="domain" description="PTS EIIC type-2" evidence="15">
    <location>
        <begin position="160"/>
        <end position="505"/>
    </location>
</feature>
<evidence type="ECO:0000256" key="6">
    <source>
        <dbReference type="ARBA" id="ARBA00022679"/>
    </source>
</evidence>
<dbReference type="InterPro" id="IPR003352">
    <property type="entry name" value="PTS_EIIC"/>
</dbReference>
<evidence type="ECO:0000256" key="3">
    <source>
        <dbReference type="ARBA" id="ARBA00022475"/>
    </source>
</evidence>
<keyword evidence="8 13" id="KW-0812">Transmembrane</keyword>
<keyword evidence="17" id="KW-1185">Reference proteome</keyword>
<feature type="transmembrane region" description="Helical" evidence="13">
    <location>
        <begin position="333"/>
        <end position="352"/>
    </location>
</feature>
<dbReference type="KEGG" id="nec:KGD82_07810"/>
<evidence type="ECO:0000256" key="7">
    <source>
        <dbReference type="ARBA" id="ARBA00022683"/>
    </source>
</evidence>
<organism evidence="16 17">
    <name type="scientific">Nocardiopsis eucommiae</name>
    <dbReference type="NCBI Taxonomy" id="2831970"/>
    <lineage>
        <taxon>Bacteria</taxon>
        <taxon>Bacillati</taxon>
        <taxon>Actinomycetota</taxon>
        <taxon>Actinomycetes</taxon>
        <taxon>Streptosporangiales</taxon>
        <taxon>Nocardiopsidaceae</taxon>
        <taxon>Nocardiopsis</taxon>
    </lineage>
</organism>
<dbReference type="InterPro" id="IPR050864">
    <property type="entry name" value="Bacterial_PTS_Sugar_Transport"/>
</dbReference>
<dbReference type="PROSITE" id="PS51099">
    <property type="entry name" value="PTS_EIIB_TYPE_2"/>
    <property type="match status" value="1"/>
</dbReference>
<keyword evidence="5" id="KW-0762">Sugar transport</keyword>
<accession>A0A975LAD9</accession>
<keyword evidence="7" id="KW-0598">Phosphotransferase system</keyword>
<feature type="transmembrane region" description="Helical" evidence="13">
    <location>
        <begin position="372"/>
        <end position="394"/>
    </location>
</feature>
<evidence type="ECO:0000256" key="12">
    <source>
        <dbReference type="SAM" id="MobiDB-lite"/>
    </source>
</evidence>
<proteinExistence type="predicted"/>
<evidence type="ECO:0000313" key="17">
    <source>
        <dbReference type="Proteomes" id="UP000682416"/>
    </source>
</evidence>
<evidence type="ECO:0000256" key="8">
    <source>
        <dbReference type="ARBA" id="ARBA00022692"/>
    </source>
</evidence>
<feature type="transmembrane region" description="Helical" evidence="13">
    <location>
        <begin position="170"/>
        <end position="191"/>
    </location>
</feature>
<dbReference type="GO" id="GO:0005886">
    <property type="term" value="C:plasma membrane"/>
    <property type="evidence" value="ECO:0007669"/>
    <property type="project" value="UniProtKB-SubCell"/>
</dbReference>
<dbReference type="InterPro" id="IPR003353">
    <property type="entry name" value="PTS_IIB_fruc"/>
</dbReference>
<keyword evidence="10 13" id="KW-1133">Transmembrane helix</keyword>